<dbReference type="HOGENOM" id="CLU_3246490_0_0_11"/>
<evidence type="ECO:0000313" key="1">
    <source>
        <dbReference type="EMBL" id="ADH92510.1"/>
    </source>
</evidence>
<protein>
    <submittedName>
        <fullName evidence="1">Uncharacterized protein</fullName>
    </submittedName>
</protein>
<accession>D7BNL1</accession>
<dbReference type="Proteomes" id="UP000000376">
    <property type="component" value="Chromosome"/>
</dbReference>
<reference evidence="1 2" key="1">
    <citation type="journal article" date="2010" name="Stand. Genomic Sci.">
        <title>Complete genome sequence of Arcanobacterium haemolyticum type strain (11018).</title>
        <authorList>
            <person name="Yasawong M."/>
            <person name="Teshima H."/>
            <person name="Lapidus A."/>
            <person name="Nolan M."/>
            <person name="Lucas S."/>
            <person name="Glavina Del Rio T."/>
            <person name="Tice H."/>
            <person name="Cheng J."/>
            <person name="Bruce D."/>
            <person name="Detter C."/>
            <person name="Tapia R."/>
            <person name="Han C."/>
            <person name="Goodwin L."/>
            <person name="Pitluck S."/>
            <person name="Liolios K."/>
            <person name="Ivanova N."/>
            <person name="Mavromatis K."/>
            <person name="Mikhailova N."/>
            <person name="Pati A."/>
            <person name="Chen A."/>
            <person name="Palaniappan K."/>
            <person name="Land M."/>
            <person name="Hauser L."/>
            <person name="Chang Y."/>
            <person name="Jeffries C."/>
            <person name="Rohde M."/>
            <person name="Sikorski J."/>
            <person name="Pukall R."/>
            <person name="Goker M."/>
            <person name="Woyke T."/>
            <person name="Bristow J."/>
            <person name="Eisen J."/>
            <person name="Markowitz V."/>
            <person name="Hugenholtz P."/>
            <person name="Kyrpides N."/>
            <person name="Klenk H."/>
        </authorList>
    </citation>
    <scope>NUCLEOTIDE SEQUENCE [LARGE SCALE GENOMIC DNA]</scope>
    <source>
        <strain evidence="2">ATCC 9345 / DSM 20595 / CCUG 17215 / LMG 16163 / NBRC 15585 / NCTC 8452 / 11018</strain>
    </source>
</reference>
<dbReference type="KEGG" id="ahe:Arch_0778"/>
<dbReference type="AlphaFoldDB" id="D7BNL1"/>
<name>D7BNL1_ARCHD</name>
<organism evidence="1 2">
    <name type="scientific">Arcanobacterium haemolyticum (strain ATCC 9345 / DSM 20595 / CCM 5947 / CCUG 17215 / LMG 16163 / NBRC 15585 / NCTC 8452 / 11018)</name>
    <dbReference type="NCBI Taxonomy" id="644284"/>
    <lineage>
        <taxon>Bacteria</taxon>
        <taxon>Bacillati</taxon>
        <taxon>Actinomycetota</taxon>
        <taxon>Actinomycetes</taxon>
        <taxon>Actinomycetales</taxon>
        <taxon>Actinomycetaceae</taxon>
        <taxon>Arcanobacterium</taxon>
    </lineage>
</organism>
<gene>
    <name evidence="1" type="ordered locus">Arch_0778</name>
</gene>
<dbReference type="EMBL" id="CP002045">
    <property type="protein sequence ID" value="ADH92510.1"/>
    <property type="molecule type" value="Genomic_DNA"/>
</dbReference>
<proteinExistence type="predicted"/>
<keyword evidence="2" id="KW-1185">Reference proteome</keyword>
<evidence type="ECO:0000313" key="2">
    <source>
        <dbReference type="Proteomes" id="UP000000376"/>
    </source>
</evidence>
<sequence>MEYIVTISLTVTEVLYRIDVDEVVQVLFCLGGWEDLGYGKSV</sequence>